<gene>
    <name evidence="2" type="ORF">J34TS1_48930</name>
</gene>
<accession>A0A920CV72</accession>
<reference evidence="2 3" key="1">
    <citation type="submission" date="2021-03" db="EMBL/GenBank/DDBJ databases">
        <title>Antimicrobial resistance genes in bacteria isolated from Japanese honey, and their potential for conferring macrolide and lincosamide resistance in the American foulbrood pathogen Paenibacillus larvae.</title>
        <authorList>
            <person name="Okamoto M."/>
            <person name="Kumagai M."/>
            <person name="Kanamori H."/>
            <person name="Takamatsu D."/>
        </authorList>
    </citation>
    <scope>NUCLEOTIDE SEQUENCE [LARGE SCALE GENOMIC DNA]</scope>
    <source>
        <strain evidence="2 3">J34TS1</strain>
    </source>
</reference>
<keyword evidence="1" id="KW-0472">Membrane</keyword>
<organism evidence="2 3">
    <name type="scientific">Paenibacillus azoreducens</name>
    <dbReference type="NCBI Taxonomy" id="116718"/>
    <lineage>
        <taxon>Bacteria</taxon>
        <taxon>Bacillati</taxon>
        <taxon>Bacillota</taxon>
        <taxon>Bacilli</taxon>
        <taxon>Bacillales</taxon>
        <taxon>Paenibacillaceae</taxon>
        <taxon>Paenibacillus</taxon>
    </lineage>
</organism>
<feature type="transmembrane region" description="Helical" evidence="1">
    <location>
        <begin position="80"/>
        <end position="99"/>
    </location>
</feature>
<feature type="transmembrane region" description="Helical" evidence="1">
    <location>
        <begin position="42"/>
        <end position="59"/>
    </location>
</feature>
<keyword evidence="1" id="KW-0812">Transmembrane</keyword>
<keyword evidence="3" id="KW-1185">Reference proteome</keyword>
<dbReference type="Proteomes" id="UP000682811">
    <property type="component" value="Unassembled WGS sequence"/>
</dbReference>
<sequence length="100" mass="10986">MSIRKAVSWLLEALRSVVFLMVGILILGAAERPLTAGGRLQPAQLLLLLAADLIILYVVHRKFIAQRRFYRSSEKPALSGRQTLILLGFAAIAFVTVAIV</sequence>
<dbReference type="RefSeq" id="WP_194235235.1">
    <property type="nucleotide sequence ID" value="NZ_AP025343.1"/>
</dbReference>
<proteinExistence type="predicted"/>
<feature type="transmembrane region" description="Helical" evidence="1">
    <location>
        <begin position="12"/>
        <end position="30"/>
    </location>
</feature>
<dbReference type="AlphaFoldDB" id="A0A920CV72"/>
<comment type="caution">
    <text evidence="2">The sequence shown here is derived from an EMBL/GenBank/DDBJ whole genome shotgun (WGS) entry which is preliminary data.</text>
</comment>
<evidence type="ECO:0000313" key="2">
    <source>
        <dbReference type="EMBL" id="GIO50128.1"/>
    </source>
</evidence>
<name>A0A920CV72_9BACL</name>
<evidence type="ECO:0000313" key="3">
    <source>
        <dbReference type="Proteomes" id="UP000682811"/>
    </source>
</evidence>
<protein>
    <submittedName>
        <fullName evidence="2">Uncharacterized protein</fullName>
    </submittedName>
</protein>
<dbReference type="EMBL" id="BORT01000028">
    <property type="protein sequence ID" value="GIO50128.1"/>
    <property type="molecule type" value="Genomic_DNA"/>
</dbReference>
<keyword evidence="1" id="KW-1133">Transmembrane helix</keyword>
<evidence type="ECO:0000256" key="1">
    <source>
        <dbReference type="SAM" id="Phobius"/>
    </source>
</evidence>